<feature type="non-terminal residue" evidence="2">
    <location>
        <position position="298"/>
    </location>
</feature>
<dbReference type="Gene3D" id="2.60.40.10">
    <property type="entry name" value="Immunoglobulins"/>
    <property type="match status" value="3"/>
</dbReference>
<dbReference type="EMBL" id="NSKE01000032">
    <property type="protein sequence ID" value="PAU92309.1"/>
    <property type="molecule type" value="Genomic_DNA"/>
</dbReference>
<keyword evidence="3" id="KW-1185">Reference proteome</keyword>
<dbReference type="InterPro" id="IPR013783">
    <property type="entry name" value="Ig-like_fold"/>
</dbReference>
<organism evidence="2 3">
    <name type="scientific">Fodinibius salipaludis</name>
    <dbReference type="NCBI Taxonomy" id="2032627"/>
    <lineage>
        <taxon>Bacteria</taxon>
        <taxon>Pseudomonadati</taxon>
        <taxon>Balneolota</taxon>
        <taxon>Balneolia</taxon>
        <taxon>Balneolales</taxon>
        <taxon>Balneolaceae</taxon>
        <taxon>Fodinibius</taxon>
    </lineage>
</organism>
<dbReference type="Proteomes" id="UP000218831">
    <property type="component" value="Unassembled WGS sequence"/>
</dbReference>
<dbReference type="InterPro" id="IPR011635">
    <property type="entry name" value="CARDB"/>
</dbReference>
<protein>
    <recommendedName>
        <fullName evidence="1">CARDB domain-containing protein</fullName>
    </recommendedName>
</protein>
<feature type="domain" description="CARDB" evidence="1">
    <location>
        <begin position="9"/>
        <end position="93"/>
    </location>
</feature>
<feature type="domain" description="CARDB" evidence="1">
    <location>
        <begin position="229"/>
        <end position="298"/>
    </location>
</feature>
<proteinExistence type="predicted"/>
<reference evidence="2 3" key="1">
    <citation type="submission" date="2017-08" db="EMBL/GenBank/DDBJ databases">
        <title>Aliifodinibius alkalisoli sp. nov., isolated from saline alkaline soil.</title>
        <authorList>
            <person name="Liu D."/>
            <person name="Zhang G."/>
        </authorList>
    </citation>
    <scope>NUCLEOTIDE SEQUENCE [LARGE SCALE GENOMIC DNA]</scope>
    <source>
        <strain evidence="2 3">WN023</strain>
    </source>
</reference>
<feature type="non-terminal residue" evidence="2">
    <location>
        <position position="1"/>
    </location>
</feature>
<dbReference type="Pfam" id="PF07705">
    <property type="entry name" value="CARDB"/>
    <property type="match status" value="3"/>
</dbReference>
<dbReference type="RefSeq" id="WP_217988437.1">
    <property type="nucleotide sequence ID" value="NZ_NSKE01000032.1"/>
</dbReference>
<evidence type="ECO:0000313" key="3">
    <source>
        <dbReference type="Proteomes" id="UP000218831"/>
    </source>
</evidence>
<evidence type="ECO:0000259" key="1">
    <source>
        <dbReference type="Pfam" id="PF07705"/>
    </source>
</evidence>
<name>A0A2A2G625_9BACT</name>
<sequence>TINETPVTDIAVSSMTAPSEATQGDQVEVSTTIENLGNQDVNQDIAVSLVNQNSGATIDSRSISGLNAGTSQSLTLSWDTGGVTPGSYTLKVSHNFADDNVGNNSRTTSVTINETPVTDIAVSSMAAPSEATQGDQVEVSTTIENLGNQDVNQDITVSLVNQNSGATIDSRSISGLNAGTSQSLTLSWDTGGVTPGSYTLKVSHNFADDNAANDSQTTSVTINETPVTDIAVSSMTAPSEATQGDQVEVSTTIENLGNQDVNQDIAVSLVNQNSGATIDSRSISGLNAGTSQSLTLSW</sequence>
<evidence type="ECO:0000313" key="2">
    <source>
        <dbReference type="EMBL" id="PAU92309.1"/>
    </source>
</evidence>
<feature type="domain" description="CARDB" evidence="1">
    <location>
        <begin position="119"/>
        <end position="203"/>
    </location>
</feature>
<comment type="caution">
    <text evidence="2">The sequence shown here is derived from an EMBL/GenBank/DDBJ whole genome shotgun (WGS) entry which is preliminary data.</text>
</comment>
<gene>
    <name evidence="2" type="ORF">CK503_15920</name>
</gene>
<dbReference type="AlphaFoldDB" id="A0A2A2G625"/>
<accession>A0A2A2G625</accession>